<evidence type="ECO:0000256" key="1">
    <source>
        <dbReference type="ARBA" id="ARBA00004123"/>
    </source>
</evidence>
<dbReference type="InterPro" id="IPR029404">
    <property type="entry name" value="CDIN1"/>
</dbReference>
<reference evidence="6" key="2">
    <citation type="submission" date="2015-06" db="UniProtKB">
        <authorList>
            <consortium name="EnsemblMetazoa"/>
        </authorList>
    </citation>
    <scope>IDENTIFICATION</scope>
</reference>
<dbReference type="GO" id="GO:0005737">
    <property type="term" value="C:cytoplasm"/>
    <property type="evidence" value="ECO:0007669"/>
    <property type="project" value="UniProtKB-SubCell"/>
</dbReference>
<organism evidence="6 7">
    <name type="scientific">Tetranychus urticae</name>
    <name type="common">Two-spotted spider mite</name>
    <dbReference type="NCBI Taxonomy" id="32264"/>
    <lineage>
        <taxon>Eukaryota</taxon>
        <taxon>Metazoa</taxon>
        <taxon>Ecdysozoa</taxon>
        <taxon>Arthropoda</taxon>
        <taxon>Chelicerata</taxon>
        <taxon>Arachnida</taxon>
        <taxon>Acari</taxon>
        <taxon>Acariformes</taxon>
        <taxon>Trombidiformes</taxon>
        <taxon>Prostigmata</taxon>
        <taxon>Eleutherengona</taxon>
        <taxon>Raphignathae</taxon>
        <taxon>Tetranychoidea</taxon>
        <taxon>Tetranychidae</taxon>
        <taxon>Tetranychus</taxon>
    </lineage>
</organism>
<accession>T1K140</accession>
<dbReference type="EMBL" id="CAEY01001109">
    <property type="status" value="NOT_ANNOTATED_CDS"/>
    <property type="molecule type" value="Genomic_DNA"/>
</dbReference>
<evidence type="ECO:0000256" key="2">
    <source>
        <dbReference type="ARBA" id="ARBA00004496"/>
    </source>
</evidence>
<keyword evidence="3" id="KW-0963">Cytoplasm</keyword>
<keyword evidence="4" id="KW-0539">Nucleus</keyword>
<dbReference type="HOGENOM" id="CLU_1311568_0_0_1"/>
<dbReference type="STRING" id="32264.T1K140"/>
<evidence type="ECO:0000256" key="5">
    <source>
        <dbReference type="ARBA" id="ARBA00023480"/>
    </source>
</evidence>
<evidence type="ECO:0000313" key="6">
    <source>
        <dbReference type="EnsemblMetazoa" id="tetur03g10040.1"/>
    </source>
</evidence>
<dbReference type="Proteomes" id="UP000015104">
    <property type="component" value="Unassembled WGS sequence"/>
</dbReference>
<protein>
    <recommendedName>
        <fullName evidence="5">CDAN1-interacting nuclease 1</fullName>
    </recommendedName>
</protein>
<dbReference type="AlphaFoldDB" id="T1K140"/>
<dbReference type="Pfam" id="PF14811">
    <property type="entry name" value="TPD"/>
    <property type="match status" value="1"/>
</dbReference>
<dbReference type="GO" id="GO:0005634">
    <property type="term" value="C:nucleus"/>
    <property type="evidence" value="ECO:0007669"/>
    <property type="project" value="UniProtKB-SubCell"/>
</dbReference>
<dbReference type="eggNOG" id="ENOG502R9SY">
    <property type="taxonomic scope" value="Eukaryota"/>
</dbReference>
<name>T1K140_TETUR</name>
<dbReference type="PANTHER" id="PTHR31661">
    <property type="entry name" value="SIMILAR TO CDNA SEQUENCE BC052040"/>
    <property type="match status" value="1"/>
</dbReference>
<reference evidence="7" key="1">
    <citation type="submission" date="2011-08" db="EMBL/GenBank/DDBJ databases">
        <authorList>
            <person name="Rombauts S."/>
        </authorList>
    </citation>
    <scope>NUCLEOTIDE SEQUENCE</scope>
    <source>
        <strain evidence="7">London</strain>
    </source>
</reference>
<sequence length="210" mass="24094">MYVHQSDTRAKVGKVDWAKAYDDYKNGKGTILEIAKELDISPTIVAKRFLLNISDKLTVKQWLQDTNEIPNGELAVQVMMAQYADPIFGQLSHCVMRNAGELFEYEVAQILKKAQISYASENSLRTKEFDVTPDFKLNIPIEILSLFASGHCHKDYLKYQFNSYANRFGRGLILYKYGCTRSVMKRDPKLIIAEELVYHECANQLANLRL</sequence>
<evidence type="ECO:0000256" key="3">
    <source>
        <dbReference type="ARBA" id="ARBA00022490"/>
    </source>
</evidence>
<proteinExistence type="predicted"/>
<comment type="subcellular location">
    <subcellularLocation>
        <location evidence="2">Cytoplasm</location>
    </subcellularLocation>
    <subcellularLocation>
        <location evidence="1">Nucleus</location>
    </subcellularLocation>
</comment>
<keyword evidence="7" id="KW-1185">Reference proteome</keyword>
<dbReference type="EnsemblMetazoa" id="tetur03g10040.1">
    <property type="protein sequence ID" value="tetur03g10040.1"/>
    <property type="gene ID" value="tetur03g10040"/>
</dbReference>
<dbReference type="PANTHER" id="PTHR31661:SF1">
    <property type="entry name" value="CDAN1-INTERACTING NUCLEASE 1"/>
    <property type="match status" value="1"/>
</dbReference>
<evidence type="ECO:0000313" key="7">
    <source>
        <dbReference type="Proteomes" id="UP000015104"/>
    </source>
</evidence>
<evidence type="ECO:0000256" key="4">
    <source>
        <dbReference type="ARBA" id="ARBA00023242"/>
    </source>
</evidence>